<evidence type="ECO:0000313" key="1">
    <source>
        <dbReference type="EMBL" id="TFC10448.1"/>
    </source>
</evidence>
<evidence type="ECO:0000313" key="2">
    <source>
        <dbReference type="Proteomes" id="UP000298412"/>
    </source>
</evidence>
<dbReference type="PANTHER" id="PTHR34383">
    <property type="entry name" value="POLYPHOSPHATE:AMP PHOSPHOTRANSFERASE-RELATED"/>
    <property type="match status" value="1"/>
</dbReference>
<keyword evidence="2" id="KW-1185">Reference proteome</keyword>
<dbReference type="EMBL" id="SOFP01000075">
    <property type="protein sequence ID" value="TFC10448.1"/>
    <property type="molecule type" value="Genomic_DNA"/>
</dbReference>
<dbReference type="InterPro" id="IPR027417">
    <property type="entry name" value="P-loop_NTPase"/>
</dbReference>
<dbReference type="RefSeq" id="WP_134569186.1">
    <property type="nucleotide sequence ID" value="NZ_SOFP01000075.1"/>
</dbReference>
<gene>
    <name evidence="1" type="ORF">E3O19_15745</name>
</gene>
<evidence type="ECO:0008006" key="3">
    <source>
        <dbReference type="Google" id="ProtNLM"/>
    </source>
</evidence>
<accession>A0A4V3IE24</accession>
<dbReference type="OrthoDB" id="9775224at2"/>
<reference evidence="1 2" key="1">
    <citation type="submission" date="2019-03" db="EMBL/GenBank/DDBJ databases">
        <title>Genomics of glacier-inhabiting Cryobacterium strains.</title>
        <authorList>
            <person name="Liu Q."/>
            <person name="Xin Y.-H."/>
        </authorList>
    </citation>
    <scope>NUCLEOTIDE SEQUENCE [LARGE SCALE GENOMIC DNA]</scope>
    <source>
        <strain evidence="1 2">MDT1-3</strain>
    </source>
</reference>
<organism evidence="1 2">
    <name type="scientific">Cryobacterium algoritolerans</name>
    <dbReference type="NCBI Taxonomy" id="1259184"/>
    <lineage>
        <taxon>Bacteria</taxon>
        <taxon>Bacillati</taxon>
        <taxon>Actinomycetota</taxon>
        <taxon>Actinomycetes</taxon>
        <taxon>Micrococcales</taxon>
        <taxon>Microbacteriaceae</taxon>
        <taxon>Cryobacterium</taxon>
    </lineage>
</organism>
<sequence>MPKTVWSEAPSEIHRVDTGFQLKVVDPAAIPGIDASKGTGTAILLNQSRMLDESQGKLFADSTVGGTGSLVIVLQGIDTSGKGEIVTHVLAGMSPSGIIVHRFTAPTAKGQAPRHVIPADHKWYARLAVQQIVLMKLREVKLDWPRPNYGLKKELRRVVGA</sequence>
<dbReference type="Gene3D" id="3.40.50.300">
    <property type="entry name" value="P-loop containing nucleotide triphosphate hydrolases"/>
    <property type="match status" value="2"/>
</dbReference>
<dbReference type="Proteomes" id="UP000298412">
    <property type="component" value="Unassembled WGS sequence"/>
</dbReference>
<proteinExistence type="predicted"/>
<comment type="caution">
    <text evidence="1">The sequence shown here is derived from an EMBL/GenBank/DDBJ whole genome shotgun (WGS) entry which is preliminary data.</text>
</comment>
<dbReference type="PANTHER" id="PTHR34383:SF3">
    <property type="entry name" value="POLYPHOSPHATE:AMP PHOSPHOTRANSFERASE"/>
    <property type="match status" value="1"/>
</dbReference>
<protein>
    <recommendedName>
        <fullName evidence="3">Polyphosphate kinase-2-related domain-containing protein</fullName>
    </recommendedName>
</protein>
<name>A0A4V3IE24_9MICO</name>
<dbReference type="AlphaFoldDB" id="A0A4V3IE24"/>